<accession>A4P0U8</accession>
<evidence type="ECO:0000256" key="5">
    <source>
        <dbReference type="ARBA" id="ARBA00022723"/>
    </source>
</evidence>
<evidence type="ECO:0000256" key="14">
    <source>
        <dbReference type="ARBA" id="ARBA00049628"/>
    </source>
</evidence>
<dbReference type="PANTHER" id="PTHR43584">
    <property type="entry name" value="NUCLEOTIDYL TRANSFERASE"/>
    <property type="match status" value="1"/>
</dbReference>
<dbReference type="GO" id="GO:0009252">
    <property type="term" value="P:peptidoglycan biosynthetic process"/>
    <property type="evidence" value="ECO:0007669"/>
    <property type="project" value="UniProtKB-KW"/>
</dbReference>
<evidence type="ECO:0000256" key="10">
    <source>
        <dbReference type="ARBA" id="ARBA00023315"/>
    </source>
</evidence>
<dbReference type="InterPro" id="IPR050065">
    <property type="entry name" value="GlmU-like"/>
</dbReference>
<evidence type="ECO:0000313" key="16">
    <source>
        <dbReference type="EMBL" id="EDK12965.1"/>
    </source>
</evidence>
<evidence type="ECO:0000256" key="11">
    <source>
        <dbReference type="ARBA" id="ARBA00023316"/>
    </source>
</evidence>
<dbReference type="Pfam" id="PF25087">
    <property type="entry name" value="GMPPB_C"/>
    <property type="match status" value="1"/>
</dbReference>
<protein>
    <submittedName>
        <fullName evidence="16">Bifunctional N-acetylglucosamine-1-phosphate uridyltransferase/glucosamine-1-phosphate acetyltransferase</fullName>
        <ecNumber evidence="16">2.7.7.23</ecNumber>
    </submittedName>
</protein>
<comment type="catalytic activity">
    <reaction evidence="13">
        <text>N-acetyl-alpha-D-glucosamine 1-phosphate + UTP + H(+) = UDP-N-acetyl-alpha-D-glucosamine + diphosphate</text>
        <dbReference type="Rhea" id="RHEA:13509"/>
        <dbReference type="ChEBI" id="CHEBI:15378"/>
        <dbReference type="ChEBI" id="CHEBI:33019"/>
        <dbReference type="ChEBI" id="CHEBI:46398"/>
        <dbReference type="ChEBI" id="CHEBI:57705"/>
        <dbReference type="ChEBI" id="CHEBI:57776"/>
        <dbReference type="EC" id="2.7.7.23"/>
    </reaction>
</comment>
<keyword evidence="2" id="KW-0963">Cytoplasm</keyword>
<keyword evidence="4 16" id="KW-0548">Nucleotidyltransferase</keyword>
<dbReference type="InterPro" id="IPR011004">
    <property type="entry name" value="Trimer_LpxA-like_sf"/>
</dbReference>
<dbReference type="GO" id="GO:0046872">
    <property type="term" value="F:metal ion binding"/>
    <property type="evidence" value="ECO:0007669"/>
    <property type="project" value="UniProtKB-KW"/>
</dbReference>
<dbReference type="SUPFAM" id="SSF51161">
    <property type="entry name" value="Trimeric LpxA-like enzymes"/>
    <property type="match status" value="1"/>
</dbReference>
<keyword evidence="5" id="KW-0479">Metal-binding</keyword>
<keyword evidence="9" id="KW-0573">Peptidoglycan synthesis</keyword>
<keyword evidence="8" id="KW-0133">Cell shape</keyword>
<evidence type="ECO:0000256" key="12">
    <source>
        <dbReference type="ARBA" id="ARBA00048247"/>
    </source>
</evidence>
<evidence type="ECO:0000313" key="17">
    <source>
        <dbReference type="Proteomes" id="UP000005596"/>
    </source>
</evidence>
<sequence>MIYDPARFDLRGTLEHGKDVEIDVNVIIEGSVKLGDRVKIGAGCVLKNVVIGNDVEIKPYSVLEDSVVGEKAAIGPFSRLRPGAELAAETHVGNFVEIKNLSLVKVLKLII</sequence>
<keyword evidence="11" id="KW-0961">Cell wall biogenesis/degradation</keyword>
<dbReference type="Proteomes" id="UP000005596">
    <property type="component" value="Unassembled WGS sequence"/>
</dbReference>
<keyword evidence="6" id="KW-0677">Repeat</keyword>
<dbReference type="AlphaFoldDB" id="A4P0U8"/>
<dbReference type="PANTHER" id="PTHR43584:SF3">
    <property type="entry name" value="BIFUNCTIONAL PROTEIN GLMU"/>
    <property type="match status" value="1"/>
</dbReference>
<reference evidence="16 17" key="1">
    <citation type="journal article" date="2007" name="Genome Biol.">
        <title>Characterization and modeling of the Haemophilus influenzae core and supragenomes based on the complete genomic sequences of Rd and 12 clinical nontypeable strains.</title>
        <authorList>
            <person name="Hogg J.S."/>
            <person name="Hu F.Z."/>
            <person name="Janto B."/>
            <person name="Boissy R."/>
            <person name="Hayes J."/>
            <person name="Keefe R."/>
            <person name="Post J.C."/>
            <person name="Ehrlich G.D."/>
        </authorList>
    </citation>
    <scope>NUCLEOTIDE SEQUENCE [LARGE SCALE GENOMIC DNA]</scope>
    <source>
        <strain evidence="16 17">22.4-21</strain>
    </source>
</reference>
<dbReference type="GO" id="GO:0019134">
    <property type="term" value="F:glucosamine-1-phosphate N-acetyltransferase activity"/>
    <property type="evidence" value="ECO:0007669"/>
    <property type="project" value="UniProtKB-EC"/>
</dbReference>
<dbReference type="GO" id="GO:0008360">
    <property type="term" value="P:regulation of cell shape"/>
    <property type="evidence" value="ECO:0007669"/>
    <property type="project" value="UniProtKB-KW"/>
</dbReference>
<evidence type="ECO:0000256" key="3">
    <source>
        <dbReference type="ARBA" id="ARBA00022679"/>
    </source>
</evidence>
<evidence type="ECO:0000256" key="6">
    <source>
        <dbReference type="ARBA" id="ARBA00022737"/>
    </source>
</evidence>
<comment type="function">
    <text evidence="14">Catalyzes the last two sequential reactions in the de novo biosynthetic pathway for UDP-N-acetylglucosamine (UDP-GlcNAc). The C-terminal domain catalyzes the transfer of acetyl group from acetyl coenzyme A to glucosamine-1-phosphate (GlcN-1-P) to produce N-acetylglucosamine-1-phosphate (GlcNAc-1-P), which is converted into UDP-GlcNAc by the transfer of uridine 5-monophosphate (from uridine 5-triphosphate), a reaction catalyzed by the N-terminal domain.</text>
</comment>
<keyword evidence="7" id="KW-0460">Magnesium</keyword>
<dbReference type="GO" id="GO:0003977">
    <property type="term" value="F:UDP-N-acetylglucosamine diphosphorylase activity"/>
    <property type="evidence" value="ECO:0007669"/>
    <property type="project" value="UniProtKB-EC"/>
</dbReference>
<gene>
    <name evidence="16" type="primary">glmU</name>
    <name evidence="16" type="ORF">CGSHiR3021_04281</name>
</gene>
<dbReference type="EC" id="2.7.7.23" evidence="16"/>
<name>A4P0U8_HAEIF</name>
<evidence type="ECO:0000256" key="1">
    <source>
        <dbReference type="ARBA" id="ARBA00001946"/>
    </source>
</evidence>
<comment type="catalytic activity">
    <reaction evidence="12">
        <text>alpha-D-glucosamine 1-phosphate + acetyl-CoA = N-acetyl-alpha-D-glucosamine 1-phosphate + CoA + H(+)</text>
        <dbReference type="Rhea" id="RHEA:13725"/>
        <dbReference type="ChEBI" id="CHEBI:15378"/>
        <dbReference type="ChEBI" id="CHEBI:57287"/>
        <dbReference type="ChEBI" id="CHEBI:57288"/>
        <dbReference type="ChEBI" id="CHEBI:57776"/>
        <dbReference type="ChEBI" id="CHEBI:58516"/>
        <dbReference type="EC" id="2.3.1.157"/>
    </reaction>
</comment>
<evidence type="ECO:0000256" key="8">
    <source>
        <dbReference type="ARBA" id="ARBA00022960"/>
    </source>
</evidence>
<evidence type="ECO:0000256" key="4">
    <source>
        <dbReference type="ARBA" id="ARBA00022695"/>
    </source>
</evidence>
<evidence type="ECO:0000256" key="9">
    <source>
        <dbReference type="ARBA" id="ARBA00022984"/>
    </source>
</evidence>
<evidence type="ECO:0000259" key="15">
    <source>
        <dbReference type="Pfam" id="PF25087"/>
    </source>
</evidence>
<dbReference type="Gene3D" id="2.160.10.10">
    <property type="entry name" value="Hexapeptide repeat proteins"/>
    <property type="match status" value="1"/>
</dbReference>
<feature type="domain" description="Mannose-1-phosphate guanyltransferase C-terminal" evidence="15">
    <location>
        <begin position="18"/>
        <end position="100"/>
    </location>
</feature>
<evidence type="ECO:0000256" key="13">
    <source>
        <dbReference type="ARBA" id="ARBA00048493"/>
    </source>
</evidence>
<evidence type="ECO:0000256" key="7">
    <source>
        <dbReference type="ARBA" id="ARBA00022842"/>
    </source>
</evidence>
<proteinExistence type="predicted"/>
<dbReference type="InterPro" id="IPR056729">
    <property type="entry name" value="GMPPB_C"/>
</dbReference>
<keyword evidence="10" id="KW-0012">Acyltransferase</keyword>
<dbReference type="EMBL" id="AAZJ01000018">
    <property type="protein sequence ID" value="EDK12965.1"/>
    <property type="molecule type" value="Genomic_DNA"/>
</dbReference>
<dbReference type="GO" id="GO:0071555">
    <property type="term" value="P:cell wall organization"/>
    <property type="evidence" value="ECO:0007669"/>
    <property type="project" value="UniProtKB-KW"/>
</dbReference>
<organism evidence="16 17">
    <name type="scientific">Haemophilus influenzae 22.4-21</name>
    <dbReference type="NCBI Taxonomy" id="375063"/>
    <lineage>
        <taxon>Bacteria</taxon>
        <taxon>Pseudomonadati</taxon>
        <taxon>Pseudomonadota</taxon>
        <taxon>Gammaproteobacteria</taxon>
        <taxon>Pasteurellales</taxon>
        <taxon>Pasteurellaceae</taxon>
        <taxon>Haemophilus</taxon>
    </lineage>
</organism>
<comment type="cofactor">
    <cofactor evidence="1">
        <name>Mg(2+)</name>
        <dbReference type="ChEBI" id="CHEBI:18420"/>
    </cofactor>
</comment>
<dbReference type="GO" id="GO:0005737">
    <property type="term" value="C:cytoplasm"/>
    <property type="evidence" value="ECO:0007669"/>
    <property type="project" value="UniProtKB-SubCell"/>
</dbReference>
<keyword evidence="3 16" id="KW-0808">Transferase</keyword>
<evidence type="ECO:0000256" key="2">
    <source>
        <dbReference type="ARBA" id="ARBA00022490"/>
    </source>
</evidence>